<reference evidence="8 9" key="1">
    <citation type="submission" date="2020-04" db="EMBL/GenBank/DDBJ databases">
        <authorList>
            <person name="Laetsch R D."/>
            <person name="Stevens L."/>
            <person name="Kumar S."/>
            <person name="Blaxter L. M."/>
        </authorList>
    </citation>
    <scope>NUCLEOTIDE SEQUENCE [LARGE SCALE GENOMIC DNA]</scope>
</reference>
<evidence type="ECO:0000256" key="3">
    <source>
        <dbReference type="ARBA" id="ARBA00023038"/>
    </source>
</evidence>
<dbReference type="SMART" id="SM00132">
    <property type="entry name" value="LIM"/>
    <property type="match status" value="1"/>
</dbReference>
<dbReference type="GO" id="GO:0046872">
    <property type="term" value="F:metal ion binding"/>
    <property type="evidence" value="ECO:0007669"/>
    <property type="project" value="UniProtKB-KW"/>
</dbReference>
<dbReference type="AlphaFoldDB" id="A0A8S1EZP0"/>
<accession>A0A8S1EZP0</accession>
<evidence type="ECO:0000313" key="9">
    <source>
        <dbReference type="Proteomes" id="UP000494206"/>
    </source>
</evidence>
<name>A0A8S1EZP0_9PELO</name>
<feature type="domain" description="PDZ" evidence="7">
    <location>
        <begin position="406"/>
        <end position="477"/>
    </location>
</feature>
<evidence type="ECO:0000259" key="7">
    <source>
        <dbReference type="PROSITE" id="PS50106"/>
    </source>
</evidence>
<protein>
    <submittedName>
        <fullName evidence="8">Uncharacterized protein</fullName>
    </submittedName>
</protein>
<dbReference type="Pfam" id="PF17820">
    <property type="entry name" value="PDZ_6"/>
    <property type="match status" value="1"/>
</dbReference>
<feature type="region of interest" description="Disordered" evidence="5">
    <location>
        <begin position="494"/>
        <end position="520"/>
    </location>
</feature>
<dbReference type="Gene3D" id="2.10.110.10">
    <property type="entry name" value="Cysteine Rich Protein"/>
    <property type="match status" value="1"/>
</dbReference>
<dbReference type="CDD" id="cd08368">
    <property type="entry name" value="LIM"/>
    <property type="match status" value="1"/>
</dbReference>
<keyword evidence="3 4" id="KW-0440">LIM domain</keyword>
<dbReference type="InterPro" id="IPR041489">
    <property type="entry name" value="PDZ_6"/>
</dbReference>
<dbReference type="OrthoDB" id="15627at2759"/>
<dbReference type="InterPro" id="IPR036034">
    <property type="entry name" value="PDZ_sf"/>
</dbReference>
<feature type="region of interest" description="Disordered" evidence="5">
    <location>
        <begin position="155"/>
        <end position="235"/>
    </location>
</feature>
<dbReference type="GO" id="GO:0051893">
    <property type="term" value="P:regulation of focal adhesion assembly"/>
    <property type="evidence" value="ECO:0007669"/>
    <property type="project" value="TreeGrafter"/>
</dbReference>
<dbReference type="Gene3D" id="2.30.42.10">
    <property type="match status" value="1"/>
</dbReference>
<feature type="region of interest" description="Disordered" evidence="5">
    <location>
        <begin position="1112"/>
        <end position="1134"/>
    </location>
</feature>
<dbReference type="SMART" id="SM00228">
    <property type="entry name" value="PDZ"/>
    <property type="match status" value="1"/>
</dbReference>
<dbReference type="PANTHER" id="PTHR15551">
    <property type="entry name" value="LIM DOMAIN ONLY 7"/>
    <property type="match status" value="1"/>
</dbReference>
<keyword evidence="2 4" id="KW-0862">Zinc</keyword>
<dbReference type="Pfam" id="PF00412">
    <property type="entry name" value="LIM"/>
    <property type="match status" value="1"/>
</dbReference>
<evidence type="ECO:0000256" key="4">
    <source>
        <dbReference type="PROSITE-ProRule" id="PRU00125"/>
    </source>
</evidence>
<gene>
    <name evidence="8" type="ORF">CBOVIS_LOCUS6042</name>
</gene>
<feature type="region of interest" description="Disordered" evidence="5">
    <location>
        <begin position="1052"/>
        <end position="1082"/>
    </location>
</feature>
<dbReference type="PROSITE" id="PS00478">
    <property type="entry name" value="LIM_DOMAIN_1"/>
    <property type="match status" value="1"/>
</dbReference>
<evidence type="ECO:0000256" key="5">
    <source>
        <dbReference type="SAM" id="MobiDB-lite"/>
    </source>
</evidence>
<dbReference type="PROSITE" id="PS50023">
    <property type="entry name" value="LIM_DOMAIN_2"/>
    <property type="match status" value="1"/>
</dbReference>
<keyword evidence="9" id="KW-1185">Reference proteome</keyword>
<feature type="compositionally biased region" description="Basic and acidic residues" evidence="5">
    <location>
        <begin position="1121"/>
        <end position="1134"/>
    </location>
</feature>
<dbReference type="InterPro" id="IPR001478">
    <property type="entry name" value="PDZ"/>
</dbReference>
<evidence type="ECO:0000256" key="2">
    <source>
        <dbReference type="ARBA" id="ARBA00022833"/>
    </source>
</evidence>
<evidence type="ECO:0000259" key="6">
    <source>
        <dbReference type="PROSITE" id="PS50023"/>
    </source>
</evidence>
<dbReference type="PROSITE" id="PS50106">
    <property type="entry name" value="PDZ"/>
    <property type="match status" value="1"/>
</dbReference>
<dbReference type="PANTHER" id="PTHR15551:SF3">
    <property type="entry name" value="LIM AND CALPONIN HOMOLOGY DOMAINS-CONTAINING PROTEIN 1"/>
    <property type="match status" value="1"/>
</dbReference>
<dbReference type="GO" id="GO:0051496">
    <property type="term" value="P:positive regulation of stress fiber assembly"/>
    <property type="evidence" value="ECO:0007669"/>
    <property type="project" value="TreeGrafter"/>
</dbReference>
<feature type="compositionally biased region" description="Low complexity" evidence="5">
    <location>
        <begin position="1065"/>
        <end position="1080"/>
    </location>
</feature>
<proteinExistence type="predicted"/>
<comment type="caution">
    <text evidence="8">The sequence shown here is derived from an EMBL/GenBank/DDBJ whole genome shotgun (WGS) entry which is preliminary data.</text>
</comment>
<feature type="compositionally biased region" description="Low complexity" evidence="5">
    <location>
        <begin position="494"/>
        <end position="509"/>
    </location>
</feature>
<dbReference type="Proteomes" id="UP000494206">
    <property type="component" value="Unassembled WGS sequence"/>
</dbReference>
<evidence type="ECO:0000256" key="1">
    <source>
        <dbReference type="ARBA" id="ARBA00022723"/>
    </source>
</evidence>
<dbReference type="EMBL" id="CADEPM010000003">
    <property type="protein sequence ID" value="CAB3403584.1"/>
    <property type="molecule type" value="Genomic_DNA"/>
</dbReference>
<sequence>MLRGPGQKAADPFQFVSTKAADEMAEHAKSTLHLAQQQKMQRDKFLQKQQTTKFDDSEPWQADLDTWRRKRKEKIIETKNDELNAYTPRKRLFDVPPPSVTDRYVHVEMKYTKNGPTDIEMHRNAPRPSFVDLFDEEERKSRKSVTWSAKDEILHINSNSSREPVNSPRQHSESTSSPRSSDDLNNDSGIDNRTVGSPSTSEFSPRSADLFVSPKSVDDEEPPHHPPPPPPVEDEKLDQVLVPINYKKPDYSTSYTPIYKNREPKDYYDRRSLLRSDDGEPQSYIETSKYIEKSSYTPMASARVEATFRQPTREGVKPFVSKTAIETNKEKNENIDVTVELNREQKATITATKYPRSNEFVAEPNVEPTLRHQNAPSRIYHAVDIPFDETYFPPLRQTHTSDGMFTMNIEMGSQPVHKGLGFAATRKDDGRLVVDSVIVGSPADKAGLLVGDTIVSINGEDMVDKYQSAISRILHDAARVGEADVLILRAPITRKPPTHTNTTTTTLHQKPPPTPASGTNFDKARSVFIENKSFDSYAEFKRKHSRASRDSTVSSTRSSRDYNSLPRGTAPIVERKRDASLSSYRTARESFATPRSSFRSTDDYKVTTYHEKSNPGKLADFVPEIDRRHRNLDEKNVDAPPRTIRNYHVSTENVAKTNMNYEGRRDGEQESASAILKRSTLPRSGANWRNDYSDDEVPPTPIEKAHTPLRSALKKTNHQETRRYHSTESLIRRQYQYSSSDDEENVESFYASMRRQQRGDDVNMVGMYDDTARSRSVSNTRRMRDARADISPVTHRFYDRDGNHVRAPRERSTDIAIQREYGRSQQDLNREIYRYSELKELEERMRQERRAFIEQESRDWREMINQQRQPAPGYQHDRRGIAATSASLSNLPTYINRRMEKERQNGVTEKYERDEYNRVEERTFPVPSERSTKKTSERIETQTKEETVVAVSGKHKCAHCNEELGRGAAMIVESLNLYYHLACFKCYVCKTSLGSGATGADVRVRDGRLHCQTCYSNDRIILCMDVPTLFRSPNGTMSKKFRIKTIRDELEPTANDTEHMKEPSNDSSNTNSNTDTNTTSRSDAAKIPVLAVGTYHRKEPAPILAAAALQVPTTSKTQKGVRLDENLKGVADRQ</sequence>
<dbReference type="SUPFAM" id="SSF50156">
    <property type="entry name" value="PDZ domain-like"/>
    <property type="match status" value="1"/>
</dbReference>
<feature type="compositionally biased region" description="Basic and acidic residues" evidence="5">
    <location>
        <begin position="1052"/>
        <end position="1064"/>
    </location>
</feature>
<dbReference type="GO" id="GO:0001725">
    <property type="term" value="C:stress fiber"/>
    <property type="evidence" value="ECO:0007669"/>
    <property type="project" value="TreeGrafter"/>
</dbReference>
<dbReference type="InterPro" id="IPR001781">
    <property type="entry name" value="Znf_LIM"/>
</dbReference>
<feature type="domain" description="LIM zinc-binding" evidence="6">
    <location>
        <begin position="955"/>
        <end position="1021"/>
    </location>
</feature>
<feature type="compositionally biased region" description="Polar residues" evidence="5">
    <location>
        <begin position="156"/>
        <end position="169"/>
    </location>
</feature>
<organism evidence="8 9">
    <name type="scientific">Caenorhabditis bovis</name>
    <dbReference type="NCBI Taxonomy" id="2654633"/>
    <lineage>
        <taxon>Eukaryota</taxon>
        <taxon>Metazoa</taxon>
        <taxon>Ecdysozoa</taxon>
        <taxon>Nematoda</taxon>
        <taxon>Chromadorea</taxon>
        <taxon>Rhabditida</taxon>
        <taxon>Rhabditina</taxon>
        <taxon>Rhabditomorpha</taxon>
        <taxon>Rhabditoidea</taxon>
        <taxon>Rhabditidae</taxon>
        <taxon>Peloderinae</taxon>
        <taxon>Caenorhabditis</taxon>
    </lineage>
</organism>
<feature type="compositionally biased region" description="Polar residues" evidence="5">
    <location>
        <begin position="186"/>
        <end position="204"/>
    </location>
</feature>
<keyword evidence="1 4" id="KW-0479">Metal-binding</keyword>
<dbReference type="GO" id="GO:0032034">
    <property type="term" value="F:myosin II head/neck binding"/>
    <property type="evidence" value="ECO:0007669"/>
    <property type="project" value="TreeGrafter"/>
</dbReference>
<feature type="region of interest" description="Disordered" evidence="5">
    <location>
        <begin position="539"/>
        <end position="571"/>
    </location>
</feature>
<feature type="region of interest" description="Disordered" evidence="5">
    <location>
        <begin position="664"/>
        <end position="703"/>
    </location>
</feature>
<evidence type="ECO:0000313" key="8">
    <source>
        <dbReference type="EMBL" id="CAB3403584.1"/>
    </source>
</evidence>